<feature type="compositionally biased region" description="Acidic residues" evidence="6">
    <location>
        <begin position="182"/>
        <end position="209"/>
    </location>
</feature>
<dbReference type="InterPro" id="IPR029751">
    <property type="entry name" value="Ribosomal_L25_dom"/>
</dbReference>
<dbReference type="Pfam" id="PF01386">
    <property type="entry name" value="Ribosomal_L25p"/>
    <property type="match status" value="1"/>
</dbReference>
<dbReference type="GO" id="GO:0008097">
    <property type="term" value="F:5S rRNA binding"/>
    <property type="evidence" value="ECO:0007669"/>
    <property type="project" value="InterPro"/>
</dbReference>
<keyword evidence="3 5" id="KW-0689">Ribosomal protein</keyword>
<name>A0AAU8DMF6_9ACTN</name>
<sequence length="225" mass="24254">MAENRLTAETRTEFGKGFARRARKAGKIPAVLYGHGTDPRHLALNAREFTRVIKQGANTVLTLDVDGEEALALPKSVVRHPVKDYYEHIDLLLVRRGEKVTVDIPVVVVGEPEPGVLVITEANSLSVEVDALNIPDHFEVDITGAEVGTQFLAGQVKVPNGVELLTDPEALVVGIQHAPTADELEAEDAEVMEELGIEQDAPDSEDAEGEASGSDKSEDEKSDES</sequence>
<evidence type="ECO:0000256" key="5">
    <source>
        <dbReference type="HAMAP-Rule" id="MF_01334"/>
    </source>
</evidence>
<dbReference type="RefSeq" id="WP_353648566.1">
    <property type="nucleotide sequence ID" value="NZ_CP159218.1"/>
</dbReference>
<evidence type="ECO:0000259" key="7">
    <source>
        <dbReference type="Pfam" id="PF01386"/>
    </source>
</evidence>
<feature type="domain" description="Large ribosomal subunit protein bL25 beta" evidence="8">
    <location>
        <begin position="99"/>
        <end position="177"/>
    </location>
</feature>
<evidence type="ECO:0000256" key="6">
    <source>
        <dbReference type="SAM" id="MobiDB-lite"/>
    </source>
</evidence>
<evidence type="ECO:0000259" key="8">
    <source>
        <dbReference type="Pfam" id="PF14693"/>
    </source>
</evidence>
<dbReference type="GO" id="GO:0022625">
    <property type="term" value="C:cytosolic large ribosomal subunit"/>
    <property type="evidence" value="ECO:0007669"/>
    <property type="project" value="TreeGrafter"/>
</dbReference>
<dbReference type="Pfam" id="PF14693">
    <property type="entry name" value="Ribosomal_TL5_C"/>
    <property type="match status" value="1"/>
</dbReference>
<dbReference type="PANTHER" id="PTHR33284">
    <property type="entry name" value="RIBOSOMAL PROTEIN L25/GLN-TRNA SYNTHETASE, ANTI-CODON-BINDING DOMAIN-CONTAINING PROTEIN"/>
    <property type="match status" value="1"/>
</dbReference>
<evidence type="ECO:0000256" key="3">
    <source>
        <dbReference type="ARBA" id="ARBA00022980"/>
    </source>
</evidence>
<evidence type="ECO:0000313" key="9">
    <source>
        <dbReference type="EMBL" id="XCG62951.1"/>
    </source>
</evidence>
<keyword evidence="1 5" id="KW-0699">rRNA-binding</keyword>
<dbReference type="PANTHER" id="PTHR33284:SF1">
    <property type="entry name" value="RIBOSOMAL PROTEIN L25_GLN-TRNA SYNTHETASE, ANTI-CODON-BINDING DOMAIN-CONTAINING PROTEIN"/>
    <property type="match status" value="1"/>
</dbReference>
<reference evidence="9" key="1">
    <citation type="submission" date="2024-05" db="EMBL/GenBank/DDBJ databases">
        <authorList>
            <person name="Cai S.Y."/>
            <person name="Jin L.M."/>
            <person name="Li H.R."/>
        </authorList>
    </citation>
    <scope>NUCLEOTIDE SEQUENCE</scope>
    <source>
        <strain evidence="9">A5-74</strain>
    </source>
</reference>
<evidence type="ECO:0000256" key="1">
    <source>
        <dbReference type="ARBA" id="ARBA00022730"/>
    </source>
</evidence>
<dbReference type="InterPro" id="IPR037121">
    <property type="entry name" value="Ribosomal_bL25_C"/>
</dbReference>
<comment type="similarity">
    <text evidence="5">Belongs to the bacterial ribosomal protein bL25 family. CTC subfamily.</text>
</comment>
<keyword evidence="2 5" id="KW-0694">RNA-binding</keyword>
<dbReference type="HAMAP" id="MF_01334">
    <property type="entry name" value="Ribosomal_bL25_CTC"/>
    <property type="match status" value="1"/>
</dbReference>
<dbReference type="NCBIfam" id="TIGR00731">
    <property type="entry name" value="bL25_bact_ctc"/>
    <property type="match status" value="1"/>
</dbReference>
<dbReference type="InterPro" id="IPR020930">
    <property type="entry name" value="Ribosomal_uL5_bac-type"/>
</dbReference>
<protein>
    <recommendedName>
        <fullName evidence="5">Large ribosomal subunit protein bL25</fullName>
    </recommendedName>
    <alternativeName>
        <fullName evidence="5">General stress protein CTC</fullName>
    </alternativeName>
</protein>
<dbReference type="InterPro" id="IPR001021">
    <property type="entry name" value="Ribosomal_bL25_long"/>
</dbReference>
<dbReference type="Gene3D" id="2.40.240.10">
    <property type="entry name" value="Ribosomal Protein L25, Chain P"/>
    <property type="match status" value="1"/>
</dbReference>
<dbReference type="SUPFAM" id="SSF50715">
    <property type="entry name" value="Ribosomal protein L25-like"/>
    <property type="match status" value="1"/>
</dbReference>
<evidence type="ECO:0000256" key="4">
    <source>
        <dbReference type="ARBA" id="ARBA00023274"/>
    </source>
</evidence>
<dbReference type="InterPro" id="IPR020057">
    <property type="entry name" value="Ribosomal_bL25_b-dom"/>
</dbReference>
<dbReference type="CDD" id="cd00495">
    <property type="entry name" value="Ribosomal_L25_TL5_CTC"/>
    <property type="match status" value="1"/>
</dbReference>
<proteinExistence type="inferred from homology"/>
<evidence type="ECO:0000256" key="2">
    <source>
        <dbReference type="ARBA" id="ARBA00022884"/>
    </source>
</evidence>
<gene>
    <name evidence="5" type="primary">rplY</name>
    <name evidence="5" type="synonym">ctc</name>
    <name evidence="9" type="ORF">ABLG96_17305</name>
</gene>
<comment type="subunit">
    <text evidence="5">Part of the 50S ribosomal subunit; part of the 5S rRNA/L5/L18/L25 subcomplex. Contacts the 5S rRNA. Binds to the 5S rRNA independently of L5 and L18.</text>
</comment>
<dbReference type="GO" id="GO:0003735">
    <property type="term" value="F:structural constituent of ribosome"/>
    <property type="evidence" value="ECO:0007669"/>
    <property type="project" value="InterPro"/>
</dbReference>
<dbReference type="GO" id="GO:0006412">
    <property type="term" value="P:translation"/>
    <property type="evidence" value="ECO:0007669"/>
    <property type="project" value="UniProtKB-UniRule"/>
</dbReference>
<accession>A0AAU8DMF6</accession>
<feature type="region of interest" description="Disordered" evidence="6">
    <location>
        <begin position="182"/>
        <end position="225"/>
    </location>
</feature>
<feature type="domain" description="Large ribosomal subunit protein bL25 L25" evidence="7">
    <location>
        <begin position="6"/>
        <end position="91"/>
    </location>
</feature>
<organism evidence="9">
    <name type="scientific">Nakamurella sp. A5-74</name>
    <dbReference type="NCBI Taxonomy" id="3158264"/>
    <lineage>
        <taxon>Bacteria</taxon>
        <taxon>Bacillati</taxon>
        <taxon>Actinomycetota</taxon>
        <taxon>Actinomycetes</taxon>
        <taxon>Nakamurellales</taxon>
        <taxon>Nakamurellaceae</taxon>
        <taxon>Nakamurella</taxon>
    </lineage>
</organism>
<keyword evidence="4 5" id="KW-0687">Ribonucleoprotein</keyword>
<feature type="compositionally biased region" description="Basic and acidic residues" evidence="6">
    <location>
        <begin position="213"/>
        <end position="225"/>
    </location>
</feature>
<dbReference type="InterPro" id="IPR011035">
    <property type="entry name" value="Ribosomal_bL25/Gln-tRNA_synth"/>
</dbReference>
<comment type="function">
    <text evidence="5">This is one of the proteins that binds to the 5S RNA in the ribosome where it forms part of the central protuberance.</text>
</comment>
<dbReference type="EMBL" id="CP159218">
    <property type="protein sequence ID" value="XCG62951.1"/>
    <property type="molecule type" value="Genomic_DNA"/>
</dbReference>
<dbReference type="AlphaFoldDB" id="A0AAU8DMF6"/>
<dbReference type="NCBIfam" id="NF004131">
    <property type="entry name" value="PRK05618.2-1"/>
    <property type="match status" value="1"/>
</dbReference>
<dbReference type="Gene3D" id="2.170.120.20">
    <property type="entry name" value="Ribosomal protein L25, beta domain"/>
    <property type="match status" value="1"/>
</dbReference>
<dbReference type="InterPro" id="IPR020056">
    <property type="entry name" value="Rbsml_bL25/Gln-tRNA_synth_N"/>
</dbReference>